<organism evidence="1 2">
    <name type="scientific">Vitis vinifera</name>
    <name type="common">Grape</name>
    <dbReference type="NCBI Taxonomy" id="29760"/>
    <lineage>
        <taxon>Eukaryota</taxon>
        <taxon>Viridiplantae</taxon>
        <taxon>Streptophyta</taxon>
        <taxon>Embryophyta</taxon>
        <taxon>Tracheophyta</taxon>
        <taxon>Spermatophyta</taxon>
        <taxon>Magnoliopsida</taxon>
        <taxon>eudicotyledons</taxon>
        <taxon>Gunneridae</taxon>
        <taxon>Pentapetalae</taxon>
        <taxon>rosids</taxon>
        <taxon>Vitales</taxon>
        <taxon>Vitaceae</taxon>
        <taxon>Viteae</taxon>
        <taxon>Vitis</taxon>
    </lineage>
</organism>
<evidence type="ECO:0000313" key="1">
    <source>
        <dbReference type="EMBL" id="RVW67813.1"/>
    </source>
</evidence>
<proteinExistence type="predicted"/>
<dbReference type="Proteomes" id="UP000288805">
    <property type="component" value="Unassembled WGS sequence"/>
</dbReference>
<dbReference type="EMBL" id="QGNW01000564">
    <property type="protein sequence ID" value="RVW67813.1"/>
    <property type="molecule type" value="Genomic_DNA"/>
</dbReference>
<sequence>MIKNQFCVTIKRFQSNNARDYFNQVLTPYFQHEGGNSIKEDKDWDSYLINLFLIDPPTVSSLVSYQVSVLVPQFSEPPISLPHFSEPESWPLEPAPKNRMTGQVYSRKKVAIPKL</sequence>
<name>A0A438G6G9_VITVI</name>
<evidence type="ECO:0000313" key="2">
    <source>
        <dbReference type="Proteomes" id="UP000288805"/>
    </source>
</evidence>
<reference evidence="1 2" key="1">
    <citation type="journal article" date="2018" name="PLoS Genet.">
        <title>Population sequencing reveals clonal diversity and ancestral inbreeding in the grapevine cultivar Chardonnay.</title>
        <authorList>
            <person name="Roach M.J."/>
            <person name="Johnson D.L."/>
            <person name="Bohlmann J."/>
            <person name="van Vuuren H.J."/>
            <person name="Jones S.J."/>
            <person name="Pretorius I.S."/>
            <person name="Schmidt S.A."/>
            <person name="Borneman A.R."/>
        </authorList>
    </citation>
    <scope>NUCLEOTIDE SEQUENCE [LARGE SCALE GENOMIC DNA]</scope>
    <source>
        <strain evidence="2">cv. Chardonnay</strain>
        <tissue evidence="1">Leaf</tissue>
    </source>
</reference>
<protein>
    <submittedName>
        <fullName evidence="1">Uncharacterized protein</fullName>
    </submittedName>
</protein>
<dbReference type="AlphaFoldDB" id="A0A438G6G9"/>
<gene>
    <name evidence="1" type="ORF">CK203_066174</name>
</gene>
<accession>A0A438G6G9</accession>
<comment type="caution">
    <text evidence="1">The sequence shown here is derived from an EMBL/GenBank/DDBJ whole genome shotgun (WGS) entry which is preliminary data.</text>
</comment>